<dbReference type="AlphaFoldDB" id="A0A2H0YU21"/>
<feature type="signal peptide" evidence="2">
    <location>
        <begin position="1"/>
        <end position="23"/>
    </location>
</feature>
<evidence type="ECO:0008006" key="5">
    <source>
        <dbReference type="Google" id="ProtNLM"/>
    </source>
</evidence>
<protein>
    <recommendedName>
        <fullName evidence="5">Secreted protein</fullName>
    </recommendedName>
</protein>
<dbReference type="Proteomes" id="UP000228711">
    <property type="component" value="Unassembled WGS sequence"/>
</dbReference>
<organism evidence="3 4">
    <name type="scientific">Candidatus Kerfeldbacteria bacterium CG08_land_8_20_14_0_20_42_7</name>
    <dbReference type="NCBI Taxonomy" id="2014245"/>
    <lineage>
        <taxon>Bacteria</taxon>
        <taxon>Candidatus Kerfeldiibacteriota</taxon>
    </lineage>
</organism>
<evidence type="ECO:0000256" key="2">
    <source>
        <dbReference type="SAM" id="SignalP"/>
    </source>
</evidence>
<proteinExistence type="predicted"/>
<dbReference type="EMBL" id="PEXV01000004">
    <property type="protein sequence ID" value="PIS41995.1"/>
    <property type="molecule type" value="Genomic_DNA"/>
</dbReference>
<accession>A0A2H0YU21</accession>
<gene>
    <name evidence="3" type="ORF">COT25_00065</name>
</gene>
<keyword evidence="2" id="KW-0732">Signal</keyword>
<feature type="chain" id="PRO_5013722460" description="Secreted protein" evidence="2">
    <location>
        <begin position="24"/>
        <end position="71"/>
    </location>
</feature>
<feature type="region of interest" description="Disordered" evidence="1">
    <location>
        <begin position="24"/>
        <end position="54"/>
    </location>
</feature>
<comment type="caution">
    <text evidence="3">The sequence shown here is derived from an EMBL/GenBank/DDBJ whole genome shotgun (WGS) entry which is preliminary data.</text>
</comment>
<evidence type="ECO:0000256" key="1">
    <source>
        <dbReference type="SAM" id="MobiDB-lite"/>
    </source>
</evidence>
<name>A0A2H0YU21_9BACT</name>
<evidence type="ECO:0000313" key="4">
    <source>
        <dbReference type="Proteomes" id="UP000228711"/>
    </source>
</evidence>
<reference evidence="4" key="1">
    <citation type="submission" date="2017-09" db="EMBL/GenBank/DDBJ databases">
        <title>Depth-based differentiation of microbial function through sediment-hosted aquifers and enrichment of novel symbionts in the deep terrestrial subsurface.</title>
        <authorList>
            <person name="Probst A.J."/>
            <person name="Ladd B."/>
            <person name="Jarett J.K."/>
            <person name="Geller-Mcgrath D.E."/>
            <person name="Sieber C.M.K."/>
            <person name="Emerson J.B."/>
            <person name="Anantharaman K."/>
            <person name="Thomas B.C."/>
            <person name="Malmstrom R."/>
            <person name="Stieglmeier M."/>
            <person name="Klingl A."/>
            <person name="Woyke T."/>
            <person name="Ryan C.M."/>
            <person name="Banfield J.F."/>
        </authorList>
    </citation>
    <scope>NUCLEOTIDE SEQUENCE [LARGE SCALE GENOMIC DNA]</scope>
</reference>
<evidence type="ECO:0000313" key="3">
    <source>
        <dbReference type="EMBL" id="PIS41995.1"/>
    </source>
</evidence>
<sequence>MKKTLVFILVLAFILAFTANTNADPPKTSVSMLDTDDHPWGGEEELQDTPWAEPSSSLSSLEVWLSIVSPM</sequence>